<dbReference type="RefSeq" id="WP_181472614.1">
    <property type="nucleotide sequence ID" value="NZ_JACEFG010000002.1"/>
</dbReference>
<dbReference type="Proteomes" id="UP000571017">
    <property type="component" value="Unassembled WGS sequence"/>
</dbReference>
<accession>A0A838CVI2</accession>
<keyword evidence="1" id="KW-0812">Transmembrane</keyword>
<evidence type="ECO:0000313" key="3">
    <source>
        <dbReference type="Proteomes" id="UP000571017"/>
    </source>
</evidence>
<comment type="caution">
    <text evidence="2">The sequence shown here is derived from an EMBL/GenBank/DDBJ whole genome shotgun (WGS) entry which is preliminary data.</text>
</comment>
<keyword evidence="1" id="KW-1133">Transmembrane helix</keyword>
<gene>
    <name evidence="2" type="ORF">H0266_12005</name>
</gene>
<feature type="transmembrane region" description="Helical" evidence="1">
    <location>
        <begin position="42"/>
        <end position="60"/>
    </location>
</feature>
<sequence length="274" mass="31097">MEPVHTMIHADGRKQLITGSLFLALAAAFTIGLLMVEISLNSLYMIIFTAAMVFSGTSLIRTGFHDLEKSKTPNPFSSDETEKWTESLPPRMYLGTKLSKQFEADLYDLDGLSHGRAIEKATKLDHWFARIESILLSGSVRPAQYIVQQVDGTPLYQIERKGGFTWRSYVKRYEGDYVAYTVREKNKTTGQTVFRYKGGTDSEWRAEGDSVIGHFTVQDQNGETWAVIKRGALMKDAPEHFGQMPGFLIEWKKKDEIPSSLIAFLFIIQSRDFM</sequence>
<dbReference type="EMBL" id="JACEFG010000002">
    <property type="protein sequence ID" value="MBA2175616.1"/>
    <property type="molecule type" value="Genomic_DNA"/>
</dbReference>
<evidence type="ECO:0000256" key="1">
    <source>
        <dbReference type="SAM" id="Phobius"/>
    </source>
</evidence>
<feature type="transmembrane region" description="Helical" evidence="1">
    <location>
        <begin position="16"/>
        <end position="36"/>
    </location>
</feature>
<proteinExistence type="predicted"/>
<protein>
    <submittedName>
        <fullName evidence="2">Uncharacterized protein</fullName>
    </submittedName>
</protein>
<keyword evidence="1" id="KW-0472">Membrane</keyword>
<name>A0A838CVI2_9BACI</name>
<organism evidence="2 3">
    <name type="scientific">Halobacillus locisalis</name>
    <dbReference type="NCBI Taxonomy" id="220753"/>
    <lineage>
        <taxon>Bacteria</taxon>
        <taxon>Bacillati</taxon>
        <taxon>Bacillota</taxon>
        <taxon>Bacilli</taxon>
        <taxon>Bacillales</taxon>
        <taxon>Bacillaceae</taxon>
        <taxon>Halobacillus</taxon>
    </lineage>
</organism>
<keyword evidence="3" id="KW-1185">Reference proteome</keyword>
<dbReference type="AlphaFoldDB" id="A0A838CVI2"/>
<reference evidence="2 3" key="1">
    <citation type="journal article" date="2004" name="Extremophiles">
        <title>Halobacillus locisalis sp. nov., a halophilic bacterium isolated from a marine solar saltern of the Yellow Sea in Korea.</title>
        <authorList>
            <person name="Yoon J.H."/>
            <person name="Kang K.H."/>
            <person name="Oh T.K."/>
            <person name="Park Y.H."/>
        </authorList>
    </citation>
    <scope>NUCLEOTIDE SEQUENCE [LARGE SCALE GENOMIC DNA]</scope>
    <source>
        <strain evidence="2 3">KCTC 3788</strain>
    </source>
</reference>
<evidence type="ECO:0000313" key="2">
    <source>
        <dbReference type="EMBL" id="MBA2175616.1"/>
    </source>
</evidence>